<proteinExistence type="predicted"/>
<reference evidence="1" key="1">
    <citation type="submission" date="2023-07" db="EMBL/GenBank/DDBJ databases">
        <title>draft genome sequence of fig (Ficus carica).</title>
        <authorList>
            <person name="Takahashi T."/>
            <person name="Nishimura K."/>
        </authorList>
    </citation>
    <scope>NUCLEOTIDE SEQUENCE</scope>
</reference>
<evidence type="ECO:0000313" key="2">
    <source>
        <dbReference type="Proteomes" id="UP001187192"/>
    </source>
</evidence>
<comment type="caution">
    <text evidence="1">The sequence shown here is derived from an EMBL/GenBank/DDBJ whole genome shotgun (WGS) entry which is preliminary data.</text>
</comment>
<accession>A0AA88DEQ9</accession>
<gene>
    <name evidence="1" type="ORF">TIFTF001_005449</name>
</gene>
<protein>
    <submittedName>
        <fullName evidence="1">Uncharacterized protein</fullName>
    </submittedName>
</protein>
<organism evidence="1 2">
    <name type="scientific">Ficus carica</name>
    <name type="common">Common fig</name>
    <dbReference type="NCBI Taxonomy" id="3494"/>
    <lineage>
        <taxon>Eukaryota</taxon>
        <taxon>Viridiplantae</taxon>
        <taxon>Streptophyta</taxon>
        <taxon>Embryophyta</taxon>
        <taxon>Tracheophyta</taxon>
        <taxon>Spermatophyta</taxon>
        <taxon>Magnoliopsida</taxon>
        <taxon>eudicotyledons</taxon>
        <taxon>Gunneridae</taxon>
        <taxon>Pentapetalae</taxon>
        <taxon>rosids</taxon>
        <taxon>fabids</taxon>
        <taxon>Rosales</taxon>
        <taxon>Moraceae</taxon>
        <taxon>Ficeae</taxon>
        <taxon>Ficus</taxon>
    </lineage>
</organism>
<keyword evidence="2" id="KW-1185">Reference proteome</keyword>
<sequence length="66" mass="6922">MAESQIFSPSNWNHDREVGIAMKSDEISSVAAQNLQQCRGFVFSVSVTVSSGGSMAKSGGGYMFGG</sequence>
<dbReference type="EMBL" id="BTGU01000005">
    <property type="protein sequence ID" value="GMN35679.1"/>
    <property type="molecule type" value="Genomic_DNA"/>
</dbReference>
<evidence type="ECO:0000313" key="1">
    <source>
        <dbReference type="EMBL" id="GMN35679.1"/>
    </source>
</evidence>
<dbReference type="AlphaFoldDB" id="A0AA88DEQ9"/>
<dbReference type="Proteomes" id="UP001187192">
    <property type="component" value="Unassembled WGS sequence"/>
</dbReference>
<name>A0AA88DEQ9_FICCA</name>